<proteinExistence type="predicted"/>
<sequence length="143" mass="15796">MPSPRCSVAILSLLLALYLISMGVTAASIPPQRRHPDSQPPSGPPVPFPLFDPEPYPDYPVRIKACTDANFKGECRAWEIATDKHVCHMVPTDMNNTITSISAYGPVPCYFYEYVIPHTHLQPSPPVSPFALRALFPSYKPAC</sequence>
<feature type="signal peptide" evidence="2">
    <location>
        <begin position="1"/>
        <end position="26"/>
    </location>
</feature>
<dbReference type="Proteomes" id="UP001152607">
    <property type="component" value="Unassembled WGS sequence"/>
</dbReference>
<feature type="chain" id="PRO_5040740555" evidence="2">
    <location>
        <begin position="27"/>
        <end position="143"/>
    </location>
</feature>
<feature type="compositionally biased region" description="Pro residues" evidence="1">
    <location>
        <begin position="38"/>
        <end position="50"/>
    </location>
</feature>
<evidence type="ECO:0000313" key="4">
    <source>
        <dbReference type="Proteomes" id="UP001152607"/>
    </source>
</evidence>
<feature type="region of interest" description="Disordered" evidence="1">
    <location>
        <begin position="30"/>
        <end position="50"/>
    </location>
</feature>
<organism evidence="3 4">
    <name type="scientific">Periconia digitata</name>
    <dbReference type="NCBI Taxonomy" id="1303443"/>
    <lineage>
        <taxon>Eukaryota</taxon>
        <taxon>Fungi</taxon>
        <taxon>Dikarya</taxon>
        <taxon>Ascomycota</taxon>
        <taxon>Pezizomycotina</taxon>
        <taxon>Dothideomycetes</taxon>
        <taxon>Pleosporomycetidae</taxon>
        <taxon>Pleosporales</taxon>
        <taxon>Massarineae</taxon>
        <taxon>Periconiaceae</taxon>
        <taxon>Periconia</taxon>
    </lineage>
</organism>
<dbReference type="AlphaFoldDB" id="A0A9W4UQJ5"/>
<name>A0A9W4UQJ5_9PLEO</name>
<accession>A0A9W4UQJ5</accession>
<keyword evidence="2" id="KW-0732">Signal</keyword>
<protein>
    <submittedName>
        <fullName evidence="3">Uncharacterized protein</fullName>
    </submittedName>
</protein>
<evidence type="ECO:0000256" key="2">
    <source>
        <dbReference type="SAM" id="SignalP"/>
    </source>
</evidence>
<keyword evidence="4" id="KW-1185">Reference proteome</keyword>
<gene>
    <name evidence="3" type="ORF">PDIGIT_LOCUS13662</name>
</gene>
<dbReference type="EMBL" id="CAOQHR010000010">
    <property type="protein sequence ID" value="CAI6340486.1"/>
    <property type="molecule type" value="Genomic_DNA"/>
</dbReference>
<comment type="caution">
    <text evidence="3">The sequence shown here is derived from an EMBL/GenBank/DDBJ whole genome shotgun (WGS) entry which is preliminary data.</text>
</comment>
<evidence type="ECO:0000256" key="1">
    <source>
        <dbReference type="SAM" id="MobiDB-lite"/>
    </source>
</evidence>
<reference evidence="3" key="1">
    <citation type="submission" date="2023-01" db="EMBL/GenBank/DDBJ databases">
        <authorList>
            <person name="Van Ghelder C."/>
            <person name="Rancurel C."/>
        </authorList>
    </citation>
    <scope>NUCLEOTIDE SEQUENCE</scope>
    <source>
        <strain evidence="3">CNCM I-4278</strain>
    </source>
</reference>
<evidence type="ECO:0000313" key="3">
    <source>
        <dbReference type="EMBL" id="CAI6340486.1"/>
    </source>
</evidence>